<sequence length="405" mass="44907">MPRKLPWQVDDNSSKSATPTPAPSNSSIKKHSEPKQLAARGSNSNVSTPARSPRDAVRTPSTSPPCEAPPEELMKEGLENDDKYIMVEDEFLATAQTFTHHLHHAEYVRRKNEAKIKNANAIKDLARPTGLKSALSVEGRKNMEADENSARQKAALEKFKNVAGRPLVDSEVEDEGIDSEEDRDDDPWVGTSLQNLMTNQRKHQSLVGLQGIKSTSRAALGFSKASTDLPPEGQPENHDERSGSSRAAVTDAHVIDDETTTGEDDDLDAQPRQPKTVQRTQQPKPTVSRTTAYASVSRPTDAETKTTWYPPEKVNVSHKPAVSVSSNSRHAPFPPSRPRSRMMSFLDDLDDDDDYPAPIKREYEDKSGKDQIRKRSPSESTSNKRQDKNSNSKKSHLNEVPTFLL</sequence>
<feature type="compositionally biased region" description="Acidic residues" evidence="1">
    <location>
        <begin position="257"/>
        <end position="268"/>
    </location>
</feature>
<evidence type="ECO:0000256" key="1">
    <source>
        <dbReference type="SAM" id="MobiDB-lite"/>
    </source>
</evidence>
<feature type="compositionally biased region" description="Acidic residues" evidence="1">
    <location>
        <begin position="170"/>
        <end position="187"/>
    </location>
</feature>
<dbReference type="Proteomes" id="UP000223968">
    <property type="component" value="Unassembled WGS sequence"/>
</dbReference>
<dbReference type="EMBL" id="PDNB01000081">
    <property type="protein sequence ID" value="PGH10847.1"/>
    <property type="molecule type" value="Genomic_DNA"/>
</dbReference>
<reference evidence="2 3" key="1">
    <citation type="submission" date="2017-10" db="EMBL/GenBank/DDBJ databases">
        <title>Comparative genomics in systemic dimorphic fungi from Ajellomycetaceae.</title>
        <authorList>
            <person name="Munoz J.F."/>
            <person name="Mcewen J.G."/>
            <person name="Clay O.K."/>
            <person name="Cuomo C.A."/>
        </authorList>
    </citation>
    <scope>NUCLEOTIDE SEQUENCE [LARGE SCALE GENOMIC DNA]</scope>
    <source>
        <strain evidence="2 3">UAMH5409</strain>
    </source>
</reference>
<proteinExistence type="predicted"/>
<accession>A0A2B7XQR7</accession>
<feature type="compositionally biased region" description="Basic and acidic residues" evidence="1">
    <location>
        <begin position="72"/>
        <end position="81"/>
    </location>
</feature>
<gene>
    <name evidence="2" type="ORF">AJ79_05207</name>
</gene>
<dbReference type="AlphaFoldDB" id="A0A2B7XQR7"/>
<feature type="compositionally biased region" description="Polar residues" evidence="1">
    <location>
        <begin position="273"/>
        <end position="298"/>
    </location>
</feature>
<keyword evidence="3" id="KW-1185">Reference proteome</keyword>
<protein>
    <submittedName>
        <fullName evidence="2">Uncharacterized protein</fullName>
    </submittedName>
</protein>
<evidence type="ECO:0000313" key="2">
    <source>
        <dbReference type="EMBL" id="PGH10847.1"/>
    </source>
</evidence>
<feature type="region of interest" description="Disordered" evidence="1">
    <location>
        <begin position="1"/>
        <end position="81"/>
    </location>
</feature>
<feature type="compositionally biased region" description="Low complexity" evidence="1">
    <location>
        <begin position="14"/>
        <end position="27"/>
    </location>
</feature>
<organism evidence="2 3">
    <name type="scientific">Helicocarpus griseus UAMH5409</name>
    <dbReference type="NCBI Taxonomy" id="1447875"/>
    <lineage>
        <taxon>Eukaryota</taxon>
        <taxon>Fungi</taxon>
        <taxon>Dikarya</taxon>
        <taxon>Ascomycota</taxon>
        <taxon>Pezizomycotina</taxon>
        <taxon>Eurotiomycetes</taxon>
        <taxon>Eurotiomycetidae</taxon>
        <taxon>Onygenales</taxon>
        <taxon>Ajellomycetaceae</taxon>
        <taxon>Helicocarpus</taxon>
    </lineage>
</organism>
<feature type="compositionally biased region" description="Polar residues" evidence="1">
    <location>
        <begin position="41"/>
        <end position="50"/>
    </location>
</feature>
<feature type="region of interest" description="Disordered" evidence="1">
    <location>
        <begin position="163"/>
        <end position="196"/>
    </location>
</feature>
<dbReference type="OrthoDB" id="5374569at2759"/>
<comment type="caution">
    <text evidence="2">The sequence shown here is derived from an EMBL/GenBank/DDBJ whole genome shotgun (WGS) entry which is preliminary data.</text>
</comment>
<dbReference type="STRING" id="1447875.A0A2B7XQR7"/>
<feature type="compositionally biased region" description="Basic and acidic residues" evidence="1">
    <location>
        <begin position="359"/>
        <end position="390"/>
    </location>
</feature>
<evidence type="ECO:0000313" key="3">
    <source>
        <dbReference type="Proteomes" id="UP000223968"/>
    </source>
</evidence>
<feature type="region of interest" description="Disordered" evidence="1">
    <location>
        <begin position="218"/>
        <end position="405"/>
    </location>
</feature>
<name>A0A2B7XQR7_9EURO</name>